<proteinExistence type="predicted"/>
<sequence length="69" mass="8362">MKSYDLLLTIISFTADFRSRYRLNGTMLNYRCYEEFYIWIGMYVLDETEMMAVREFALNEMHRLAIDAD</sequence>
<evidence type="ECO:0000313" key="1">
    <source>
        <dbReference type="EMBL" id="EBS8260059.1"/>
    </source>
</evidence>
<dbReference type="EMBL" id="AAGWTA010000055">
    <property type="protein sequence ID" value="EBS8260059.1"/>
    <property type="molecule type" value="Genomic_DNA"/>
</dbReference>
<dbReference type="EMBL" id="AALHOE010000167">
    <property type="protein sequence ID" value="ECZ7112494.1"/>
    <property type="molecule type" value="Genomic_DNA"/>
</dbReference>
<dbReference type="AlphaFoldDB" id="A0A5Z4AZI1"/>
<reference evidence="2" key="1">
    <citation type="submission" date="2018-07" db="EMBL/GenBank/DDBJ databases">
        <authorList>
            <consortium name="PulseNet: The National Subtyping Network for Foodborne Disease Surveillance"/>
            <person name="Tarr C.L."/>
            <person name="Trees E."/>
            <person name="Katz L.S."/>
            <person name="Carleton-Romer H.A."/>
            <person name="Stroika S."/>
            <person name="Kucerova Z."/>
            <person name="Roache K.F."/>
            <person name="Sabol A.L."/>
            <person name="Besser J."/>
            <person name="Gerner-Smidt P."/>
        </authorList>
    </citation>
    <scope>NUCLEOTIDE SEQUENCE</scope>
    <source>
        <strain evidence="1">PNUSAS016316</strain>
        <strain evidence="2">PNUSAS028293</strain>
        <strain evidence="3">PNUSAS104021</strain>
    </source>
</reference>
<organism evidence="2">
    <name type="scientific">Salmonella enterica</name>
    <name type="common">Salmonella choleraesuis</name>
    <dbReference type="NCBI Taxonomy" id="28901"/>
    <lineage>
        <taxon>Bacteria</taxon>
        <taxon>Pseudomonadati</taxon>
        <taxon>Pseudomonadota</taxon>
        <taxon>Gammaproteobacteria</taxon>
        <taxon>Enterobacterales</taxon>
        <taxon>Enterobacteriaceae</taxon>
        <taxon>Salmonella</taxon>
    </lineage>
</organism>
<evidence type="ECO:0000313" key="2">
    <source>
        <dbReference type="EMBL" id="ECS8941960.1"/>
    </source>
</evidence>
<comment type="caution">
    <text evidence="2">The sequence shown here is derived from an EMBL/GenBank/DDBJ whole genome shotgun (WGS) entry which is preliminary data.</text>
</comment>
<gene>
    <name evidence="1" type="ORF">CEZ54_23760</name>
    <name evidence="2" type="ORF">CV292_22625</name>
    <name evidence="3" type="ORF">F8326_23360</name>
</gene>
<dbReference type="RefSeq" id="WP_080096471.1">
    <property type="nucleotide sequence ID" value="NZ_MYLL01000088.1"/>
</dbReference>
<protein>
    <submittedName>
        <fullName evidence="2">Uncharacterized protein</fullName>
    </submittedName>
</protein>
<name>A0A5Z4AZI1_SALER</name>
<dbReference type="EMBL" id="AAKKTY010000021">
    <property type="protein sequence ID" value="ECS8941960.1"/>
    <property type="molecule type" value="Genomic_DNA"/>
</dbReference>
<accession>A0A5Z4AZI1</accession>
<evidence type="ECO:0000313" key="3">
    <source>
        <dbReference type="EMBL" id="ECZ7112494.1"/>
    </source>
</evidence>